<protein>
    <submittedName>
        <fullName evidence="1">High mobility group protein Z</fullName>
    </submittedName>
</protein>
<dbReference type="EMBL" id="PDDV01000013">
    <property type="protein sequence ID" value="PEH71155.1"/>
    <property type="molecule type" value="Genomic_DNA"/>
</dbReference>
<accession>A0A2A7TYG2</accession>
<sequence>MALILVIASLLTCYLLWLLAKLWRLSQRKTRWQRAAIRYGRPPASPLRAGRRKQNKE</sequence>
<reference evidence="2" key="1">
    <citation type="submission" date="2017-09" db="EMBL/GenBank/DDBJ databases">
        <title>FDA dAtabase for Regulatory Grade micrObial Sequences (FDA-ARGOS): Supporting development and validation of Infectious Disease Dx tests.</title>
        <authorList>
            <person name="Goldberg B."/>
            <person name="Campos J."/>
            <person name="Tallon L."/>
            <person name="Sadzewicz L."/>
            <person name="Ott S."/>
            <person name="Zhao X."/>
            <person name="Nagaraj S."/>
            <person name="Vavikolanu K."/>
            <person name="Aluvathingal J."/>
            <person name="Nadendla S."/>
            <person name="Geyer C."/>
            <person name="Sichtig H."/>
        </authorList>
    </citation>
    <scope>NUCLEOTIDE SEQUENCE [LARGE SCALE GENOMIC DNA]</scope>
    <source>
        <strain evidence="2">FDAARGOS_370</strain>
    </source>
</reference>
<dbReference type="OrthoDB" id="9927059at2"/>
<comment type="caution">
    <text evidence="1">The sequence shown here is derived from an EMBL/GenBank/DDBJ whole genome shotgun (WGS) entry which is preliminary data.</text>
</comment>
<evidence type="ECO:0000313" key="1">
    <source>
        <dbReference type="EMBL" id="PEH71155.1"/>
    </source>
</evidence>
<dbReference type="AlphaFoldDB" id="A0A2A7TYG2"/>
<name>A0A2A7TYG2_EDWTA</name>
<evidence type="ECO:0000313" key="2">
    <source>
        <dbReference type="Proteomes" id="UP000219788"/>
    </source>
</evidence>
<organism evidence="1 2">
    <name type="scientific">Edwardsiella tarda</name>
    <dbReference type="NCBI Taxonomy" id="636"/>
    <lineage>
        <taxon>Bacteria</taxon>
        <taxon>Pseudomonadati</taxon>
        <taxon>Pseudomonadota</taxon>
        <taxon>Gammaproteobacteria</taxon>
        <taxon>Enterobacterales</taxon>
        <taxon>Hafniaceae</taxon>
        <taxon>Edwardsiella</taxon>
    </lineage>
</organism>
<proteinExistence type="predicted"/>
<gene>
    <name evidence="1" type="ORF">CRM76_03950</name>
</gene>
<dbReference type="Proteomes" id="UP000219788">
    <property type="component" value="Unassembled WGS sequence"/>
</dbReference>